<dbReference type="SUPFAM" id="SSF46689">
    <property type="entry name" value="Homeodomain-like"/>
    <property type="match status" value="2"/>
</dbReference>
<dbReference type="GO" id="GO:0003700">
    <property type="term" value="F:DNA-binding transcription factor activity"/>
    <property type="evidence" value="ECO:0007669"/>
    <property type="project" value="InterPro"/>
</dbReference>
<comment type="caution">
    <text evidence="5">The sequence shown here is derived from an EMBL/GenBank/DDBJ whole genome shotgun (WGS) entry which is preliminary data.</text>
</comment>
<evidence type="ECO:0000256" key="3">
    <source>
        <dbReference type="ARBA" id="ARBA00023163"/>
    </source>
</evidence>
<evidence type="ECO:0000256" key="1">
    <source>
        <dbReference type="ARBA" id="ARBA00023015"/>
    </source>
</evidence>
<dbReference type="InterPro" id="IPR003313">
    <property type="entry name" value="AraC-bd"/>
</dbReference>
<protein>
    <submittedName>
        <fullName evidence="5">AraC family transcriptional regulator</fullName>
    </submittedName>
</protein>
<keyword evidence="6" id="KW-1185">Reference proteome</keyword>
<dbReference type="InterPro" id="IPR020449">
    <property type="entry name" value="Tscrpt_reg_AraC-type_HTH"/>
</dbReference>
<evidence type="ECO:0000259" key="4">
    <source>
        <dbReference type="PROSITE" id="PS01124"/>
    </source>
</evidence>
<dbReference type="EMBL" id="JAOQJZ010000010">
    <property type="protein sequence ID" value="MCU6706253.1"/>
    <property type="molecule type" value="Genomic_DNA"/>
</dbReference>
<name>A0AAE3IH82_9FIRM</name>
<keyword evidence="3" id="KW-0804">Transcription</keyword>
<dbReference type="PROSITE" id="PS01124">
    <property type="entry name" value="HTH_ARAC_FAMILY_2"/>
    <property type="match status" value="1"/>
</dbReference>
<evidence type="ECO:0000313" key="5">
    <source>
        <dbReference type="EMBL" id="MCU6706253.1"/>
    </source>
</evidence>
<dbReference type="InterPro" id="IPR037923">
    <property type="entry name" value="HTH-like"/>
</dbReference>
<proteinExistence type="predicted"/>
<keyword evidence="1" id="KW-0805">Transcription regulation</keyword>
<sequence length="296" mass="33561">MEKAALKEHRRHSTADKPFSYYISNIPEYFPNAPMHWHKEFELNVILEGEGDFVTGDIHFTAYKGDIVLTPPDMLHAVYQHDDKRCVYDTLDLDGSMLGSRDNDRAADAFIAPLISGAYSIETHITPEHCYYSELLTTAENMISAAKGDTPLLDMLIKSELLRFMFLLYESGSISRNGFVKKSSLMRPAIEYINEHFTEPLTIDQLAGVVHLSKSYFMGALKRETGVGAMEYIAQLRLKLARELLRDTDKSVADIAFECGYHNLSNFNRQFRSAGGCSPKEYRSRCTDSDQTVQND</sequence>
<dbReference type="PROSITE" id="PS00041">
    <property type="entry name" value="HTH_ARAC_FAMILY_1"/>
    <property type="match status" value="1"/>
</dbReference>
<dbReference type="PRINTS" id="PR00032">
    <property type="entry name" value="HTHARAC"/>
</dbReference>
<dbReference type="Pfam" id="PF02311">
    <property type="entry name" value="AraC_binding"/>
    <property type="match status" value="1"/>
</dbReference>
<evidence type="ECO:0000256" key="2">
    <source>
        <dbReference type="ARBA" id="ARBA00023125"/>
    </source>
</evidence>
<evidence type="ECO:0000313" key="6">
    <source>
        <dbReference type="Proteomes" id="UP001208131"/>
    </source>
</evidence>
<dbReference type="SMART" id="SM00342">
    <property type="entry name" value="HTH_ARAC"/>
    <property type="match status" value="1"/>
</dbReference>
<dbReference type="InterPro" id="IPR009057">
    <property type="entry name" value="Homeodomain-like_sf"/>
</dbReference>
<dbReference type="Pfam" id="PF12833">
    <property type="entry name" value="HTH_18"/>
    <property type="match status" value="1"/>
</dbReference>
<accession>A0AAE3IH82</accession>
<dbReference type="AlphaFoldDB" id="A0AAE3IH82"/>
<dbReference type="PANTHER" id="PTHR43280">
    <property type="entry name" value="ARAC-FAMILY TRANSCRIPTIONAL REGULATOR"/>
    <property type="match status" value="1"/>
</dbReference>
<dbReference type="RefSeq" id="WP_267301407.1">
    <property type="nucleotide sequence ID" value="NZ_JAOQJZ010000010.1"/>
</dbReference>
<keyword evidence="2" id="KW-0238">DNA-binding</keyword>
<feature type="domain" description="HTH araC/xylS-type" evidence="4">
    <location>
        <begin position="187"/>
        <end position="285"/>
    </location>
</feature>
<organism evidence="5 6">
    <name type="scientific">Hominimerdicola aceti</name>
    <dbReference type="NCBI Taxonomy" id="2981726"/>
    <lineage>
        <taxon>Bacteria</taxon>
        <taxon>Bacillati</taxon>
        <taxon>Bacillota</taxon>
        <taxon>Clostridia</taxon>
        <taxon>Eubacteriales</taxon>
        <taxon>Oscillospiraceae</taxon>
        <taxon>Hominimerdicola</taxon>
    </lineage>
</organism>
<dbReference type="Gene3D" id="1.10.10.60">
    <property type="entry name" value="Homeodomain-like"/>
    <property type="match status" value="2"/>
</dbReference>
<dbReference type="InterPro" id="IPR018062">
    <property type="entry name" value="HTH_AraC-typ_CS"/>
</dbReference>
<dbReference type="GO" id="GO:0043565">
    <property type="term" value="F:sequence-specific DNA binding"/>
    <property type="evidence" value="ECO:0007669"/>
    <property type="project" value="InterPro"/>
</dbReference>
<dbReference type="SUPFAM" id="SSF51215">
    <property type="entry name" value="Regulatory protein AraC"/>
    <property type="match status" value="1"/>
</dbReference>
<dbReference type="InterPro" id="IPR018060">
    <property type="entry name" value="HTH_AraC"/>
</dbReference>
<dbReference type="InterPro" id="IPR014710">
    <property type="entry name" value="RmlC-like_jellyroll"/>
</dbReference>
<reference evidence="5 6" key="1">
    <citation type="journal article" date="2021" name="ISME Commun">
        <title>Automated analysis of genomic sequences facilitates high-throughput and comprehensive description of bacteria.</title>
        <authorList>
            <person name="Hitch T.C.A."/>
        </authorList>
    </citation>
    <scope>NUCLEOTIDE SEQUENCE [LARGE SCALE GENOMIC DNA]</scope>
    <source>
        <strain evidence="5 6">Sanger_31</strain>
    </source>
</reference>
<dbReference type="Proteomes" id="UP001208131">
    <property type="component" value="Unassembled WGS sequence"/>
</dbReference>
<dbReference type="Gene3D" id="2.60.120.10">
    <property type="entry name" value="Jelly Rolls"/>
    <property type="match status" value="1"/>
</dbReference>
<dbReference type="PANTHER" id="PTHR43280:SF27">
    <property type="entry name" value="TRANSCRIPTIONAL REGULATOR MTLR"/>
    <property type="match status" value="1"/>
</dbReference>
<gene>
    <name evidence="5" type="ORF">OCV57_10000</name>
</gene>